<dbReference type="SUPFAM" id="SSF141072">
    <property type="entry name" value="CalX-like"/>
    <property type="match status" value="3"/>
</dbReference>
<dbReference type="SUPFAM" id="SSF49313">
    <property type="entry name" value="Cadherin-like"/>
    <property type="match status" value="1"/>
</dbReference>
<keyword evidence="7" id="KW-1185">Reference proteome</keyword>
<feature type="non-terminal residue" evidence="6">
    <location>
        <position position="1086"/>
    </location>
</feature>
<accession>A0A508ARE4</accession>
<dbReference type="InterPro" id="IPR015919">
    <property type="entry name" value="Cadherin-like_sf"/>
</dbReference>
<dbReference type="Gene3D" id="2.60.40.2810">
    <property type="match status" value="1"/>
</dbReference>
<dbReference type="Gene3D" id="2.60.40.2030">
    <property type="match status" value="3"/>
</dbReference>
<dbReference type="PANTHER" id="PTHR37494:SF1">
    <property type="entry name" value="STAPHYLOCOCCUS AUREUS SURFACE PROTEIN A"/>
    <property type="match status" value="1"/>
</dbReference>
<evidence type="ECO:0000256" key="1">
    <source>
        <dbReference type="ARBA" id="ARBA00022729"/>
    </source>
</evidence>
<dbReference type="InterPro" id="IPR003961">
    <property type="entry name" value="FN3_dom"/>
</dbReference>
<dbReference type="InterPro" id="IPR003644">
    <property type="entry name" value="Calx_beta"/>
</dbReference>
<dbReference type="SUPFAM" id="SSF49265">
    <property type="entry name" value="Fibronectin type III"/>
    <property type="match status" value="1"/>
</dbReference>
<name>A0A508ARE4_9GAMM</name>
<evidence type="ECO:0000313" key="6">
    <source>
        <dbReference type="EMBL" id="TQD48242.1"/>
    </source>
</evidence>
<proteinExistence type="predicted"/>
<keyword evidence="2" id="KW-0677">Repeat</keyword>
<sequence>MFRKALGTLQGATAAARVRGSHGARTRAMRWLARLGMVLLATSALAAPATAQVMTITNASPSFYTGPGQTITFTFSYGQSNAITNSISLSGTSVPVSNFSCGGLPLAPNGSTTCTGTYTTTSADAWGVLLFGGFTALDGNGTPRGGQISNRYVVPNGDTPPQAQAFALVSSVSENGGQPLRFQVGLNKLAATPVTLFYTLGGTASAGSDYTPPGGSVTLPLGAMNWEVTVNPIGDATYEPNETVVVNIAPGTGYTIGSPASATGTITNDDAAPLPDLSISDVTVAEGNTGTSTATFTVNLGSPAPAGGVSFDIATANGSANAGSDYVARSLTGQTIPAGSSSYSFNVLVLGDTTFEANETFFANVSNVSGAALVDGQGLATITNDDAPPQANISVAPASVTEDGAVNLVFTVNMTSPVASATTVNFEVLGSATAGVDFGAIGTSVTVPAASSSAIIVVDPIVDTLFEPDESVSIGLLAGTGYQVGALQGASGTILDDDLQAQTITFANPGAQNFGTSPTIAATSDSGLAVAFTSATTAVCTITSGGVLDFITAGTCTINADQAGDATRAPAPTVTRSFTVNAVAPGAPTTGTATAGDGQATVSFTAPASNGGAAIIGYTVTSSPGGFNATGPTSPITLTGLANGTTYTFTVTANNSAGTGSASAASNAVTPAAPITLGPTTLPASTVGVAYSQAVTANGGVAPHAYAVTAGALPAGLTLGSNGVLSGTATAGGTFNFIVTATDSVTAPGPNSGSRAYSLTIAAASVALAPASLPPGMVGTAYAATLSANGGTAPYTFAVTAGVLPPGVSLSSSGAMSGTPATAGSFNFTVTTTDSSSGTGPYTASRPYSVTIANAVPVARNSTASVAYGAAGVIALDIDGVVDTVSIGTAPAHGTVSVSGTTATYTPAAGYAGADSFSFTAANDGGTSAPATVAVSVGGPVISVTAGGGMAAQVGVPYTQTFAWSGGRAPFSGFQVTGLPAGLSVTGTTSDTATVSGIPTEAGSFLLVATAIDASTGEGPFTGSAGFNLSVSAPTLALVPGASSFDAGYDTAFSQSFAASGGVGPYSYALSGALPAGMTFNGDTLS</sequence>
<dbReference type="Pfam" id="PF05345">
    <property type="entry name" value="He_PIG"/>
    <property type="match status" value="2"/>
</dbReference>
<dbReference type="GO" id="GO:0007154">
    <property type="term" value="P:cell communication"/>
    <property type="evidence" value="ECO:0007669"/>
    <property type="project" value="InterPro"/>
</dbReference>
<dbReference type="InterPro" id="IPR013783">
    <property type="entry name" value="Ig-like_fold"/>
</dbReference>
<gene>
    <name evidence="6" type="ORF">FKV25_05185</name>
</gene>
<feature type="chain" id="PRO_5021438020" description="Fibronectin type-III domain-containing protein" evidence="4">
    <location>
        <begin position="47"/>
        <end position="1086"/>
    </location>
</feature>
<dbReference type="SMART" id="SM00060">
    <property type="entry name" value="FN3"/>
    <property type="match status" value="1"/>
</dbReference>
<dbReference type="Gene3D" id="2.60.40.10">
    <property type="entry name" value="Immunoglobulins"/>
    <property type="match status" value="4"/>
</dbReference>
<dbReference type="CDD" id="cd00063">
    <property type="entry name" value="FN3"/>
    <property type="match status" value="1"/>
</dbReference>
<protein>
    <recommendedName>
        <fullName evidence="5">Fibronectin type-III domain-containing protein</fullName>
    </recommendedName>
</protein>
<keyword evidence="3" id="KW-0106">Calcium</keyword>
<evidence type="ECO:0000256" key="3">
    <source>
        <dbReference type="ARBA" id="ARBA00022837"/>
    </source>
</evidence>
<reference evidence="6 7" key="1">
    <citation type="submission" date="2019-06" db="EMBL/GenBank/DDBJ databases">
        <title>Lysobacter alkalisoli sp. nov. isolated from saline soil.</title>
        <authorList>
            <person name="Sun J.-Q."/>
            <person name="Xu L."/>
        </authorList>
    </citation>
    <scope>NUCLEOTIDE SEQUENCE [LARGE SCALE GENOMIC DNA]</scope>
    <source>
        <strain evidence="6 7">JCM 31130</strain>
    </source>
</reference>
<dbReference type="GO" id="GO:0005509">
    <property type="term" value="F:calcium ion binding"/>
    <property type="evidence" value="ECO:0007669"/>
    <property type="project" value="InterPro"/>
</dbReference>
<evidence type="ECO:0000259" key="5">
    <source>
        <dbReference type="PROSITE" id="PS50853"/>
    </source>
</evidence>
<dbReference type="PANTHER" id="PTHR37494">
    <property type="entry name" value="HEMAGGLUTININ"/>
    <property type="match status" value="1"/>
</dbReference>
<dbReference type="EMBL" id="VICE01000049">
    <property type="protein sequence ID" value="TQD48242.1"/>
    <property type="molecule type" value="Genomic_DNA"/>
</dbReference>
<dbReference type="Pfam" id="PF03160">
    <property type="entry name" value="Calx-beta"/>
    <property type="match status" value="3"/>
</dbReference>
<dbReference type="Pfam" id="PF17963">
    <property type="entry name" value="Big_9"/>
    <property type="match status" value="1"/>
</dbReference>
<evidence type="ECO:0000256" key="4">
    <source>
        <dbReference type="SAM" id="SignalP"/>
    </source>
</evidence>
<dbReference type="InterPro" id="IPR038081">
    <property type="entry name" value="CalX-like_sf"/>
</dbReference>
<feature type="signal peptide" evidence="4">
    <location>
        <begin position="1"/>
        <end position="46"/>
    </location>
</feature>
<comment type="caution">
    <text evidence="6">The sequence shown here is derived from an EMBL/GenBank/DDBJ whole genome shotgun (WGS) entry which is preliminary data.</text>
</comment>
<organism evidence="6 7">
    <name type="scientific">Marilutibacter aestuarii</name>
    <dbReference type="NCBI Taxonomy" id="1706195"/>
    <lineage>
        <taxon>Bacteria</taxon>
        <taxon>Pseudomonadati</taxon>
        <taxon>Pseudomonadota</taxon>
        <taxon>Gammaproteobacteria</taxon>
        <taxon>Lysobacterales</taxon>
        <taxon>Lysobacteraceae</taxon>
        <taxon>Marilutibacter</taxon>
    </lineage>
</organism>
<keyword evidence="1 4" id="KW-0732">Signal</keyword>
<dbReference type="InterPro" id="IPR036116">
    <property type="entry name" value="FN3_sf"/>
</dbReference>
<dbReference type="PROSITE" id="PS50853">
    <property type="entry name" value="FN3"/>
    <property type="match status" value="1"/>
</dbReference>
<dbReference type="Proteomes" id="UP000318212">
    <property type="component" value="Unassembled WGS sequence"/>
</dbReference>
<dbReference type="SMART" id="SM00237">
    <property type="entry name" value="Calx_beta"/>
    <property type="match status" value="3"/>
</dbReference>
<dbReference type="Pfam" id="PF00041">
    <property type="entry name" value="fn3"/>
    <property type="match status" value="1"/>
</dbReference>
<dbReference type="AlphaFoldDB" id="A0A508ARE4"/>
<feature type="domain" description="Fibronectin type-III" evidence="5">
    <location>
        <begin position="584"/>
        <end position="673"/>
    </location>
</feature>
<evidence type="ECO:0000313" key="7">
    <source>
        <dbReference type="Proteomes" id="UP000318212"/>
    </source>
</evidence>
<evidence type="ECO:0000256" key="2">
    <source>
        <dbReference type="ARBA" id="ARBA00022737"/>
    </source>
</evidence>
<dbReference type="RefSeq" id="WP_211345374.1">
    <property type="nucleotide sequence ID" value="NZ_VICE01000049.1"/>
</dbReference>
<dbReference type="GO" id="GO:0016020">
    <property type="term" value="C:membrane"/>
    <property type="evidence" value="ECO:0007669"/>
    <property type="project" value="InterPro"/>
</dbReference>